<name>A0A3B0XUW2_9ZZZZ</name>
<accession>A0A3B0XUW2</accession>
<sequence>MKLTHLIFIFLLFAFQSTYAEVTKTVLPETHLIEWKLLDENLELKLIQRLPDQTRSFFEGRGFSKKITNNIAQSCVFQTITRNTSKAKDQTIHVALKNWSIKINNKTRAIKLKEDWDKEWTDNDVKPASRLAFRWATFPTEQSFEPSGDYNWGMISFGPKPGSQFDLYIEWKNNNKTKSVWIKNMTCPTNVLAN</sequence>
<protein>
    <submittedName>
        <fullName evidence="1">Uncharacterized protein</fullName>
    </submittedName>
</protein>
<dbReference type="AlphaFoldDB" id="A0A3B0XUW2"/>
<proteinExistence type="predicted"/>
<evidence type="ECO:0000313" key="1">
    <source>
        <dbReference type="EMBL" id="VAW59954.1"/>
    </source>
</evidence>
<reference evidence="1" key="1">
    <citation type="submission" date="2018-06" db="EMBL/GenBank/DDBJ databases">
        <authorList>
            <person name="Zhirakovskaya E."/>
        </authorList>
    </citation>
    <scope>NUCLEOTIDE SEQUENCE</scope>
</reference>
<dbReference type="EMBL" id="UOFH01000116">
    <property type="protein sequence ID" value="VAW59954.1"/>
    <property type="molecule type" value="Genomic_DNA"/>
</dbReference>
<organism evidence="1">
    <name type="scientific">hydrothermal vent metagenome</name>
    <dbReference type="NCBI Taxonomy" id="652676"/>
    <lineage>
        <taxon>unclassified sequences</taxon>
        <taxon>metagenomes</taxon>
        <taxon>ecological metagenomes</taxon>
    </lineage>
</organism>
<gene>
    <name evidence="1" type="ORF">MNBD_GAMMA08-1119</name>
</gene>